<organism evidence="1 2">
    <name type="scientific">Tardiphaga alba</name>
    <dbReference type="NCBI Taxonomy" id="340268"/>
    <lineage>
        <taxon>Bacteria</taxon>
        <taxon>Pseudomonadati</taxon>
        <taxon>Pseudomonadota</taxon>
        <taxon>Alphaproteobacteria</taxon>
        <taxon>Hyphomicrobiales</taxon>
        <taxon>Nitrobacteraceae</taxon>
        <taxon>Tardiphaga</taxon>
    </lineage>
</organism>
<gene>
    <name evidence="1" type="ORF">RPMA_18745</name>
</gene>
<protein>
    <submittedName>
        <fullName evidence="1">Addiction module antidote protein</fullName>
    </submittedName>
</protein>
<dbReference type="RefSeq" id="WP_211909228.1">
    <property type="nucleotide sequence ID" value="NZ_CP036498.1"/>
</dbReference>
<dbReference type="EMBL" id="CP036498">
    <property type="protein sequence ID" value="QUS40642.1"/>
    <property type="molecule type" value="Genomic_DNA"/>
</dbReference>
<dbReference type="NCBIfam" id="TIGR02684">
    <property type="entry name" value="dnstrm_HI1420"/>
    <property type="match status" value="1"/>
</dbReference>
<sequence length="109" mass="11488">MTKTAPYDSAEFLKTPEAIEFYMAEALETGDPALIVHALGVVARAKSMSGIANKTGLARENLYKALSASGRPEFATVMRVLNALDLKLTLQPKAGQTAKGAGQKKAPAP</sequence>
<dbReference type="Proteomes" id="UP000682843">
    <property type="component" value="Chromosome"/>
</dbReference>
<dbReference type="SUPFAM" id="SSF47413">
    <property type="entry name" value="lambda repressor-like DNA-binding domains"/>
    <property type="match status" value="1"/>
</dbReference>
<dbReference type="PANTHER" id="PTHR40275:SF1">
    <property type="entry name" value="SSL7038 PROTEIN"/>
    <property type="match status" value="1"/>
</dbReference>
<name>A0ABX8ABN1_9BRAD</name>
<proteinExistence type="predicted"/>
<accession>A0ABX8ABN1</accession>
<dbReference type="PANTHER" id="PTHR40275">
    <property type="entry name" value="SSL7038 PROTEIN"/>
    <property type="match status" value="1"/>
</dbReference>
<keyword evidence="2" id="KW-1185">Reference proteome</keyword>
<reference evidence="1 2" key="1">
    <citation type="submission" date="2019-02" db="EMBL/GenBank/DDBJ databases">
        <title>Emended description of the genus Rhodopseudomonas and description of Rhodopseudomonas albus sp. nov., a non-phototrophic, heavy-metal-tolerant bacterium isolated from garden soil.</title>
        <authorList>
            <person name="Bao Z."/>
            <person name="Cao W.W."/>
            <person name="Sato Y."/>
            <person name="Nishizawa T."/>
            <person name="Zhao J."/>
            <person name="Guo Y."/>
            <person name="Ohta H."/>
        </authorList>
    </citation>
    <scope>NUCLEOTIDE SEQUENCE [LARGE SCALE GENOMIC DNA]</scope>
    <source>
        <strain evidence="1 2">SK50-23</strain>
    </source>
</reference>
<dbReference type="InterPro" id="IPR014057">
    <property type="entry name" value="HI1420"/>
</dbReference>
<dbReference type="Pfam" id="PF21716">
    <property type="entry name" value="dnstrm_HI1420"/>
    <property type="match status" value="1"/>
</dbReference>
<dbReference type="InterPro" id="IPR010982">
    <property type="entry name" value="Lambda_DNA-bd_dom_sf"/>
</dbReference>
<evidence type="ECO:0000313" key="2">
    <source>
        <dbReference type="Proteomes" id="UP000682843"/>
    </source>
</evidence>
<evidence type="ECO:0000313" key="1">
    <source>
        <dbReference type="EMBL" id="QUS40642.1"/>
    </source>
</evidence>